<dbReference type="PANTHER" id="PTHR43805:SF1">
    <property type="entry name" value="GP-PDE DOMAIN-CONTAINING PROTEIN"/>
    <property type="match status" value="1"/>
</dbReference>
<dbReference type="OrthoDB" id="5241788at2"/>
<dbReference type="KEGG" id="agm:DCE93_07405"/>
<dbReference type="SUPFAM" id="SSF51695">
    <property type="entry name" value="PLC-like phosphodiesterases"/>
    <property type="match status" value="1"/>
</dbReference>
<organism evidence="2 3">
    <name type="scientific">Agromyces badenianii</name>
    <dbReference type="NCBI Taxonomy" id="2080742"/>
    <lineage>
        <taxon>Bacteria</taxon>
        <taxon>Bacillati</taxon>
        <taxon>Actinomycetota</taxon>
        <taxon>Actinomycetes</taxon>
        <taxon>Micrococcales</taxon>
        <taxon>Microbacteriaceae</taxon>
        <taxon>Agromyces</taxon>
    </lineage>
</organism>
<dbReference type="AlphaFoldDB" id="A0A2S0WVY5"/>
<accession>A0A2S0WVY5</accession>
<sequence>MVSAYFAPARPRVLAHRGLAVDAPENTLLAFARAVAIGCAFIETDVHLSHDGTAVVAHDPTLERVAGRQVEVAKLTMAELRRVDLGHGQGFCSLAEALDAFPETRFNIDVKVEEAVAPTIEAIAGVHAEARVLLTSFSERRRRRLAALVPGAVTSVGAAGVIRARLASLTGSTRVLSHALRGARALQVPERAGPLRLVTERFVAAAHRAGAEVHVWTVNEESDMTRLLDLGVDGLVTDRADVALSLIADRN</sequence>
<evidence type="ECO:0000259" key="1">
    <source>
        <dbReference type="PROSITE" id="PS51704"/>
    </source>
</evidence>
<dbReference type="PANTHER" id="PTHR43805">
    <property type="entry name" value="GLYCEROPHOSPHORYL DIESTER PHOSPHODIESTERASE"/>
    <property type="match status" value="1"/>
</dbReference>
<feature type="domain" description="GP-PDE" evidence="1">
    <location>
        <begin position="11"/>
        <end position="247"/>
    </location>
</feature>
<keyword evidence="3" id="KW-1185">Reference proteome</keyword>
<dbReference type="InterPro" id="IPR030395">
    <property type="entry name" value="GP_PDE_dom"/>
</dbReference>
<dbReference type="Gene3D" id="3.20.20.190">
    <property type="entry name" value="Phosphatidylinositol (PI) phosphodiesterase"/>
    <property type="match status" value="1"/>
</dbReference>
<proteinExistence type="predicted"/>
<protein>
    <submittedName>
        <fullName evidence="2">Glycerophosphodiester phosphodiesterase</fullName>
    </submittedName>
</protein>
<evidence type="ECO:0000313" key="3">
    <source>
        <dbReference type="Proteomes" id="UP000244729"/>
    </source>
</evidence>
<name>A0A2S0WVY5_9MICO</name>
<dbReference type="GO" id="GO:0006629">
    <property type="term" value="P:lipid metabolic process"/>
    <property type="evidence" value="ECO:0007669"/>
    <property type="project" value="InterPro"/>
</dbReference>
<gene>
    <name evidence="2" type="ORF">DCE93_07405</name>
</gene>
<evidence type="ECO:0000313" key="2">
    <source>
        <dbReference type="EMBL" id="AWB95509.1"/>
    </source>
</evidence>
<dbReference type="Pfam" id="PF03009">
    <property type="entry name" value="GDPD"/>
    <property type="match status" value="1"/>
</dbReference>
<reference evidence="2 3" key="1">
    <citation type="submission" date="2018-04" db="EMBL/GenBank/DDBJ databases">
        <authorList>
            <person name="Li J."/>
        </authorList>
    </citation>
    <scope>NUCLEOTIDE SEQUENCE [LARGE SCALE GENOMIC DNA]</scope>
    <source>
        <strain evidence="3">30A</strain>
    </source>
</reference>
<dbReference type="EMBL" id="CP028913">
    <property type="protein sequence ID" value="AWB95509.1"/>
    <property type="molecule type" value="Genomic_DNA"/>
</dbReference>
<dbReference type="InterPro" id="IPR017946">
    <property type="entry name" value="PLC-like_Pdiesterase_TIM-brl"/>
</dbReference>
<dbReference type="PROSITE" id="PS51704">
    <property type="entry name" value="GP_PDE"/>
    <property type="match status" value="1"/>
</dbReference>
<dbReference type="Proteomes" id="UP000244729">
    <property type="component" value="Chromosome"/>
</dbReference>
<dbReference type="GO" id="GO:0008081">
    <property type="term" value="F:phosphoric diester hydrolase activity"/>
    <property type="evidence" value="ECO:0007669"/>
    <property type="project" value="InterPro"/>
</dbReference>